<comment type="caution">
    <text evidence="1">The sequence shown here is derived from an EMBL/GenBank/DDBJ whole genome shotgun (WGS) entry which is preliminary data.</text>
</comment>
<name>A0ABW1HYT9_9ACTN</name>
<proteinExistence type="predicted"/>
<evidence type="ECO:0000313" key="1">
    <source>
        <dbReference type="EMBL" id="MFC5946567.1"/>
    </source>
</evidence>
<feature type="non-terminal residue" evidence="1">
    <location>
        <position position="94"/>
    </location>
</feature>
<evidence type="ECO:0000313" key="2">
    <source>
        <dbReference type="Proteomes" id="UP001596207"/>
    </source>
</evidence>
<keyword evidence="2" id="KW-1185">Reference proteome</keyword>
<gene>
    <name evidence="1" type="ORF">ACFPZ4_34970</name>
</gene>
<dbReference type="EMBL" id="JBHSQQ010000900">
    <property type="protein sequence ID" value="MFC5946567.1"/>
    <property type="molecule type" value="Genomic_DNA"/>
</dbReference>
<dbReference type="RefSeq" id="WP_377539708.1">
    <property type="nucleotide sequence ID" value="NZ_JBHSQQ010000900.1"/>
</dbReference>
<protein>
    <submittedName>
        <fullName evidence="1">Uncharacterized protein</fullName>
    </submittedName>
</protein>
<accession>A0ABW1HYT9</accession>
<dbReference type="Proteomes" id="UP001596207">
    <property type="component" value="Unassembled WGS sequence"/>
</dbReference>
<organism evidence="1 2">
    <name type="scientific">Micromonospora harpali</name>
    <dbReference type="NCBI Taxonomy" id="1490225"/>
    <lineage>
        <taxon>Bacteria</taxon>
        <taxon>Bacillati</taxon>
        <taxon>Actinomycetota</taxon>
        <taxon>Actinomycetes</taxon>
        <taxon>Micromonosporales</taxon>
        <taxon>Micromonosporaceae</taxon>
        <taxon>Micromonospora</taxon>
    </lineage>
</organism>
<reference evidence="2" key="1">
    <citation type="journal article" date="2019" name="Int. J. Syst. Evol. Microbiol.">
        <title>The Global Catalogue of Microorganisms (GCM) 10K type strain sequencing project: providing services to taxonomists for standard genome sequencing and annotation.</title>
        <authorList>
            <consortium name="The Broad Institute Genomics Platform"/>
            <consortium name="The Broad Institute Genome Sequencing Center for Infectious Disease"/>
            <person name="Wu L."/>
            <person name="Ma J."/>
        </authorList>
    </citation>
    <scope>NUCLEOTIDE SEQUENCE [LARGE SCALE GENOMIC DNA]</scope>
    <source>
        <strain evidence="2">CGMCC 4.7173</strain>
    </source>
</reference>
<sequence length="94" mass="10817">MQTELSGRRALVSAERLQAELGHLGVGSDVHAGHGMAMVSVWVGLVVWSDGERFWWRTGWNIEHIRPVYAWHPSTEPRRAARRVARRYASLRER</sequence>